<accession>A0A3A1R4B0</accession>
<keyword evidence="3" id="KW-1185">Reference proteome</keyword>
<keyword evidence="1" id="KW-0472">Membrane</keyword>
<dbReference type="EMBL" id="QXIR01000004">
    <property type="protein sequence ID" value="RIW37409.1"/>
    <property type="molecule type" value="Genomic_DNA"/>
</dbReference>
<protein>
    <submittedName>
        <fullName evidence="2">Uncharacterized protein</fullName>
    </submittedName>
</protein>
<gene>
    <name evidence="2" type="ORF">D3H55_05075</name>
</gene>
<keyword evidence="1" id="KW-0812">Transmembrane</keyword>
<sequence length="143" mass="16436">MSTKRTWGLTFFISLGILLALYAILDFQFVRFEVNEQNQLVMYDGFSGPMTHVADVSDKQESLSVLDKHVKAFNTWILFGLGLAAFFIASYWVLASDALKENQIKKKYLRWTFGLNAIAAAAAIFIWVRYFHLVNDAYNNVFF</sequence>
<evidence type="ECO:0000313" key="3">
    <source>
        <dbReference type="Proteomes" id="UP000265801"/>
    </source>
</evidence>
<feature type="transmembrane region" description="Helical" evidence="1">
    <location>
        <begin position="76"/>
        <end position="96"/>
    </location>
</feature>
<keyword evidence="1" id="KW-1133">Transmembrane helix</keyword>
<comment type="caution">
    <text evidence="2">The sequence shown here is derived from an EMBL/GenBank/DDBJ whole genome shotgun (WGS) entry which is preliminary data.</text>
</comment>
<name>A0A3A1R4B0_9BACI</name>
<evidence type="ECO:0000313" key="2">
    <source>
        <dbReference type="EMBL" id="RIW37409.1"/>
    </source>
</evidence>
<dbReference type="RefSeq" id="WP_119545828.1">
    <property type="nucleotide sequence ID" value="NZ_QXIR01000004.1"/>
</dbReference>
<feature type="transmembrane region" description="Helical" evidence="1">
    <location>
        <begin position="108"/>
        <end position="128"/>
    </location>
</feature>
<dbReference type="OrthoDB" id="2970919at2"/>
<feature type="transmembrane region" description="Helical" evidence="1">
    <location>
        <begin position="7"/>
        <end position="25"/>
    </location>
</feature>
<reference evidence="2 3" key="1">
    <citation type="submission" date="2018-09" db="EMBL/GenBank/DDBJ databases">
        <title>Bacillus saliacetes sp. nov., isolated from Thai shrimp paste (Ka-pi).</title>
        <authorList>
            <person name="Daroonpunt R."/>
            <person name="Tanasupawat S."/>
            <person name="Yiamsombut S."/>
        </authorList>
    </citation>
    <scope>NUCLEOTIDE SEQUENCE [LARGE SCALE GENOMIC DNA]</scope>
    <source>
        <strain evidence="2 3">SKP7-4</strain>
    </source>
</reference>
<dbReference type="Proteomes" id="UP000265801">
    <property type="component" value="Unassembled WGS sequence"/>
</dbReference>
<organism evidence="2 3">
    <name type="scientific">Bacillus salacetis</name>
    <dbReference type="NCBI Taxonomy" id="2315464"/>
    <lineage>
        <taxon>Bacteria</taxon>
        <taxon>Bacillati</taxon>
        <taxon>Bacillota</taxon>
        <taxon>Bacilli</taxon>
        <taxon>Bacillales</taxon>
        <taxon>Bacillaceae</taxon>
        <taxon>Bacillus</taxon>
    </lineage>
</organism>
<proteinExistence type="predicted"/>
<evidence type="ECO:0000256" key="1">
    <source>
        <dbReference type="SAM" id="Phobius"/>
    </source>
</evidence>
<dbReference type="AlphaFoldDB" id="A0A3A1R4B0"/>